<keyword evidence="2 6" id="KW-0479">Metal-binding</keyword>
<sequence length="421" mass="45218">MLDQSIRIPATLTTSLHHRPFGFLDPNHHLTTLSIPASLVTMVNPRNISTEALVIHKPGDKFVMEPITLDEVRSDEVLVEMKYSGICHTDVLFQTGLLPGVEYPAIFGHEGAGIIRALGSNVKDKSLTIGDHVLLSFNVCGKCKQCLADNPSCCHVHSPVNTGSVRLSDGSTPARLQDGTAVRSQCFGQSSFSRISVVAERCVVKCPYPESLSYYAPLGCGFQTGAGTLLNVLKPDKTNTVVIFGVGSVGIAALMAAAYLQVNQLIAVDVNDDKLAMAKELGATHTVNPTKYGGDGVEATIKQITVGGADFAIDCTGRIPVIESLFGCLAPRGTATTVGVPPPDSVVRIEPQTFLLENKSYIGVVEGGSHPQKFIPQLMELHRQGNFPVEKLCKVYSVKDFDTALSDLREGKVVKPIIHWD</sequence>
<evidence type="ECO:0000256" key="4">
    <source>
        <dbReference type="ARBA" id="ARBA00023002"/>
    </source>
</evidence>
<dbReference type="PANTHER" id="PTHR43880">
    <property type="entry name" value="ALCOHOL DEHYDROGENASE"/>
    <property type="match status" value="1"/>
</dbReference>
<dbReference type="SMART" id="SM00829">
    <property type="entry name" value="PKS_ER"/>
    <property type="match status" value="1"/>
</dbReference>
<dbReference type="Gene3D" id="3.90.180.10">
    <property type="entry name" value="Medium-chain alcohol dehydrogenases, catalytic domain"/>
    <property type="match status" value="1"/>
</dbReference>
<dbReference type="InterPro" id="IPR036291">
    <property type="entry name" value="NAD(P)-bd_dom_sf"/>
</dbReference>
<evidence type="ECO:0000256" key="2">
    <source>
        <dbReference type="ARBA" id="ARBA00022723"/>
    </source>
</evidence>
<dbReference type="InterPro" id="IPR002328">
    <property type="entry name" value="ADH_Zn_CS"/>
</dbReference>
<comment type="cofactor">
    <cofactor evidence="1 6">
        <name>Zn(2+)</name>
        <dbReference type="ChEBI" id="CHEBI:29105"/>
    </cofactor>
</comment>
<dbReference type="FunFam" id="3.40.50.720:FF:000003">
    <property type="entry name" value="S-(hydroxymethyl)glutathione dehydrogenase"/>
    <property type="match status" value="1"/>
</dbReference>
<accession>A0A9P7KLW5</accession>
<evidence type="ECO:0000313" key="9">
    <source>
        <dbReference type="Proteomes" id="UP000782241"/>
    </source>
</evidence>
<dbReference type="EMBL" id="JAGPUO010000036">
    <property type="protein sequence ID" value="KAG5655078.1"/>
    <property type="molecule type" value="Genomic_DNA"/>
</dbReference>
<evidence type="ECO:0000256" key="3">
    <source>
        <dbReference type="ARBA" id="ARBA00022833"/>
    </source>
</evidence>
<dbReference type="Pfam" id="PF08240">
    <property type="entry name" value="ADH_N"/>
    <property type="match status" value="1"/>
</dbReference>
<keyword evidence="9" id="KW-1185">Reference proteome</keyword>
<protein>
    <recommendedName>
        <fullName evidence="7">Enoyl reductase (ER) domain-containing protein</fullName>
    </recommendedName>
</protein>
<dbReference type="AlphaFoldDB" id="A0A9P7KLW5"/>
<dbReference type="GO" id="GO:0005829">
    <property type="term" value="C:cytosol"/>
    <property type="evidence" value="ECO:0007669"/>
    <property type="project" value="TreeGrafter"/>
</dbReference>
<evidence type="ECO:0000259" key="7">
    <source>
        <dbReference type="SMART" id="SM00829"/>
    </source>
</evidence>
<dbReference type="SUPFAM" id="SSF50129">
    <property type="entry name" value="GroES-like"/>
    <property type="match status" value="1"/>
</dbReference>
<dbReference type="InterPro" id="IPR020843">
    <property type="entry name" value="ER"/>
</dbReference>
<keyword evidence="3 6" id="KW-0862">Zinc</keyword>
<dbReference type="GO" id="GO:0046294">
    <property type="term" value="P:formaldehyde catabolic process"/>
    <property type="evidence" value="ECO:0007669"/>
    <property type="project" value="TreeGrafter"/>
</dbReference>
<gene>
    <name evidence="8" type="ORF">KAF25_000201</name>
</gene>
<proteinExistence type="inferred from homology"/>
<name>A0A9P7KLW5_9HYPO</name>
<feature type="domain" description="Enoyl reductase (ER)" evidence="7">
    <location>
        <begin position="59"/>
        <end position="418"/>
    </location>
</feature>
<dbReference type="CDD" id="cd08278">
    <property type="entry name" value="benzyl_alcohol_DH"/>
    <property type="match status" value="1"/>
</dbReference>
<dbReference type="PROSITE" id="PS00059">
    <property type="entry name" value="ADH_ZINC"/>
    <property type="match status" value="1"/>
</dbReference>
<dbReference type="InterPro" id="IPR011032">
    <property type="entry name" value="GroES-like_sf"/>
</dbReference>
<dbReference type="Proteomes" id="UP000782241">
    <property type="component" value="Unassembled WGS sequence"/>
</dbReference>
<evidence type="ECO:0000256" key="6">
    <source>
        <dbReference type="RuleBase" id="RU361277"/>
    </source>
</evidence>
<dbReference type="SUPFAM" id="SSF51735">
    <property type="entry name" value="NAD(P)-binding Rossmann-fold domains"/>
    <property type="match status" value="1"/>
</dbReference>
<keyword evidence="4" id="KW-0560">Oxidoreductase</keyword>
<comment type="caution">
    <text evidence="8">The sequence shown here is derived from an EMBL/GenBank/DDBJ whole genome shotgun (WGS) entry which is preliminary data.</text>
</comment>
<dbReference type="PANTHER" id="PTHR43880:SF12">
    <property type="entry name" value="ALCOHOL DEHYDROGENASE CLASS-3"/>
    <property type="match status" value="1"/>
</dbReference>
<dbReference type="Pfam" id="PF00107">
    <property type="entry name" value="ADH_zinc_N"/>
    <property type="match status" value="1"/>
</dbReference>
<dbReference type="InterPro" id="IPR013154">
    <property type="entry name" value="ADH-like_N"/>
</dbReference>
<keyword evidence="5" id="KW-0520">NAD</keyword>
<dbReference type="GO" id="GO:0051903">
    <property type="term" value="F:S-(hydroxymethyl)glutathione dehydrogenase [NAD(P)+] activity"/>
    <property type="evidence" value="ECO:0007669"/>
    <property type="project" value="TreeGrafter"/>
</dbReference>
<organism evidence="8 9">
    <name type="scientific">Fusarium avenaceum</name>
    <dbReference type="NCBI Taxonomy" id="40199"/>
    <lineage>
        <taxon>Eukaryota</taxon>
        <taxon>Fungi</taxon>
        <taxon>Dikarya</taxon>
        <taxon>Ascomycota</taxon>
        <taxon>Pezizomycotina</taxon>
        <taxon>Sordariomycetes</taxon>
        <taxon>Hypocreomycetidae</taxon>
        <taxon>Hypocreales</taxon>
        <taxon>Nectriaceae</taxon>
        <taxon>Fusarium</taxon>
        <taxon>Fusarium tricinctum species complex</taxon>
    </lineage>
</organism>
<evidence type="ECO:0000313" key="8">
    <source>
        <dbReference type="EMBL" id="KAG5655078.1"/>
    </source>
</evidence>
<dbReference type="Gene3D" id="3.40.50.720">
    <property type="entry name" value="NAD(P)-binding Rossmann-like Domain"/>
    <property type="match status" value="1"/>
</dbReference>
<dbReference type="GO" id="GO:0008270">
    <property type="term" value="F:zinc ion binding"/>
    <property type="evidence" value="ECO:0007669"/>
    <property type="project" value="InterPro"/>
</dbReference>
<evidence type="ECO:0000256" key="1">
    <source>
        <dbReference type="ARBA" id="ARBA00001947"/>
    </source>
</evidence>
<reference evidence="8" key="1">
    <citation type="submission" date="2021-04" db="EMBL/GenBank/DDBJ databases">
        <title>Draft genome of Fusarium avenaceum strain F156N33, isolated from an atmospheric sample in Virginia.</title>
        <authorList>
            <person name="Yang S."/>
            <person name="Vinatzer B.A."/>
            <person name="Coleman J."/>
        </authorList>
    </citation>
    <scope>NUCLEOTIDE SEQUENCE</scope>
    <source>
        <strain evidence="8">F156N33</strain>
    </source>
</reference>
<comment type="similarity">
    <text evidence="6">Belongs to the zinc-containing alcohol dehydrogenase family.</text>
</comment>
<dbReference type="InterPro" id="IPR013149">
    <property type="entry name" value="ADH-like_C"/>
</dbReference>
<evidence type="ECO:0000256" key="5">
    <source>
        <dbReference type="ARBA" id="ARBA00023027"/>
    </source>
</evidence>